<dbReference type="InterPro" id="IPR012337">
    <property type="entry name" value="RNaseH-like_sf"/>
</dbReference>
<feature type="non-terminal residue" evidence="1">
    <location>
        <position position="1"/>
    </location>
</feature>
<dbReference type="OrthoDB" id="5287589at2"/>
<dbReference type="Proteomes" id="UP000435802">
    <property type="component" value="Unassembled WGS sequence"/>
</dbReference>
<protein>
    <submittedName>
        <fullName evidence="1">Integrase</fullName>
    </submittedName>
</protein>
<dbReference type="InterPro" id="IPR036397">
    <property type="entry name" value="RNaseH_sf"/>
</dbReference>
<name>A0A6N8SL85_9HYPH</name>
<sequence>ITLMKETGAWLLLPDKFKTIMEKASADKPQRLWVVAAVDAATGMPLAFVGTRKPCASAVVKALEMVMSDKTHISQLVGAKTPWTAKVRPENVFTDNGTPYIADVTRDAFLMSSVSLTRPPAGQAWKRPFIEALFKTFAKDLMSYFDGRTFSNVVERRDYDSVGDATLIIDEFMVVVLRWLCDVFVNTPSARLNGLMCFGMQI</sequence>
<dbReference type="Gene3D" id="3.30.420.10">
    <property type="entry name" value="Ribonuclease H-like superfamily/Ribonuclease H"/>
    <property type="match status" value="1"/>
</dbReference>
<dbReference type="EMBL" id="WUMK01000040">
    <property type="protein sequence ID" value="MXN49479.1"/>
    <property type="molecule type" value="Genomic_DNA"/>
</dbReference>
<dbReference type="GO" id="GO:0003676">
    <property type="term" value="F:nucleic acid binding"/>
    <property type="evidence" value="ECO:0007669"/>
    <property type="project" value="InterPro"/>
</dbReference>
<accession>A0A6N8SL85</accession>
<dbReference type="SUPFAM" id="SSF53098">
    <property type="entry name" value="Ribonuclease H-like"/>
    <property type="match status" value="1"/>
</dbReference>
<reference evidence="1 2" key="1">
    <citation type="submission" date="2019-12" db="EMBL/GenBank/DDBJ databases">
        <title>Shinella kummerowiae sp. nov., a symbiotic bacterium isolated from root nodules of the herbal legume Kummerowia stipulacea.</title>
        <authorList>
            <person name="Gao J."/>
        </authorList>
    </citation>
    <scope>NUCLEOTIDE SEQUENCE [LARGE SCALE GENOMIC DNA]</scope>
    <source>
        <strain evidence="1 2">CCBAU 25048</strain>
    </source>
</reference>
<gene>
    <name evidence="1" type="ORF">GR138_30290</name>
</gene>
<dbReference type="AlphaFoldDB" id="A0A6N8SL85"/>
<proteinExistence type="predicted"/>
<evidence type="ECO:0000313" key="2">
    <source>
        <dbReference type="Proteomes" id="UP000435802"/>
    </source>
</evidence>
<comment type="caution">
    <text evidence="1">The sequence shown here is derived from an EMBL/GenBank/DDBJ whole genome shotgun (WGS) entry which is preliminary data.</text>
</comment>
<organism evidence="1 2">
    <name type="scientific">Shinella kummerowiae</name>
    <dbReference type="NCBI Taxonomy" id="417745"/>
    <lineage>
        <taxon>Bacteria</taxon>
        <taxon>Pseudomonadati</taxon>
        <taxon>Pseudomonadota</taxon>
        <taxon>Alphaproteobacteria</taxon>
        <taxon>Hyphomicrobiales</taxon>
        <taxon>Rhizobiaceae</taxon>
        <taxon>Shinella</taxon>
    </lineage>
</organism>
<evidence type="ECO:0000313" key="1">
    <source>
        <dbReference type="EMBL" id="MXN49479.1"/>
    </source>
</evidence>
<keyword evidence="2" id="KW-1185">Reference proteome</keyword>